<name>A0A0E2M827_PORGN</name>
<dbReference type="AlphaFoldDB" id="A0A0E2M827"/>
<reference evidence="1 2" key="1">
    <citation type="submission" date="2013-06" db="EMBL/GenBank/DDBJ databases">
        <authorList>
            <person name="Weinstock G."/>
            <person name="Sodergren E."/>
            <person name="Lobos E.A."/>
            <person name="Fulton L."/>
            <person name="Fulton R."/>
            <person name="Courtney L."/>
            <person name="Fronick C."/>
            <person name="O'Laughlin M."/>
            <person name="Godfrey J."/>
            <person name="Wilson R.M."/>
            <person name="Miner T."/>
            <person name="Farmer C."/>
            <person name="Delehaunty K."/>
            <person name="Cordes M."/>
            <person name="Minx P."/>
            <person name="Tomlinson C."/>
            <person name="Chen J."/>
            <person name="Wollam A."/>
            <person name="Pepin K.H."/>
            <person name="Bhonagiri V."/>
            <person name="Zhang X."/>
            <person name="Warren W."/>
            <person name="Mitreva M."/>
            <person name="Mardis E.R."/>
            <person name="Wilson R.K."/>
        </authorList>
    </citation>
    <scope>NUCLEOTIDE SEQUENCE [LARGE SCALE GENOMIC DNA]</scope>
    <source>
        <strain evidence="1 2">F0570</strain>
    </source>
</reference>
<sequence>MGGFFFCIRQGAVALIIRQLFFQSLLEEGIDRREKTPQPAPVQAEERRILVVKATKKIGIVTENKCQKSFQQRRRV</sequence>
<dbReference type="PATRIC" id="fig|1227271.3.peg.201"/>
<dbReference type="Proteomes" id="UP000016630">
    <property type="component" value="Unassembled WGS sequence"/>
</dbReference>
<dbReference type="EMBL" id="AWUW01000013">
    <property type="protein sequence ID" value="ERJ68782.1"/>
    <property type="molecule type" value="Genomic_DNA"/>
</dbReference>
<evidence type="ECO:0000313" key="1">
    <source>
        <dbReference type="EMBL" id="ERJ68782.1"/>
    </source>
</evidence>
<gene>
    <name evidence="1" type="ORF">HMPREF1555_00217</name>
</gene>
<accession>A0A0E2M827</accession>
<organism evidence="1 2">
    <name type="scientific">Porphyromonas gingivalis F0570</name>
    <dbReference type="NCBI Taxonomy" id="1227271"/>
    <lineage>
        <taxon>Bacteria</taxon>
        <taxon>Pseudomonadati</taxon>
        <taxon>Bacteroidota</taxon>
        <taxon>Bacteroidia</taxon>
        <taxon>Bacteroidales</taxon>
        <taxon>Porphyromonadaceae</taxon>
        <taxon>Porphyromonas</taxon>
    </lineage>
</organism>
<comment type="caution">
    <text evidence="1">The sequence shown here is derived from an EMBL/GenBank/DDBJ whole genome shotgun (WGS) entry which is preliminary data.</text>
</comment>
<evidence type="ECO:0000313" key="2">
    <source>
        <dbReference type="Proteomes" id="UP000016630"/>
    </source>
</evidence>
<dbReference type="HOGENOM" id="CLU_2667982_0_0_10"/>
<proteinExistence type="predicted"/>
<protein>
    <submittedName>
        <fullName evidence="1">Uncharacterized protein</fullName>
    </submittedName>
</protein>